<dbReference type="EMBL" id="CAICTM010000554">
    <property type="protein sequence ID" value="CAB9512801.1"/>
    <property type="molecule type" value="Genomic_DNA"/>
</dbReference>
<evidence type="ECO:0000313" key="3">
    <source>
        <dbReference type="EMBL" id="CAB9512801.1"/>
    </source>
</evidence>
<dbReference type="AlphaFoldDB" id="A0A9N8HG38"/>
<dbReference type="OrthoDB" id="16982at2759"/>
<proteinExistence type="predicted"/>
<dbReference type="GO" id="GO:0005886">
    <property type="term" value="C:plasma membrane"/>
    <property type="evidence" value="ECO:0007669"/>
    <property type="project" value="TreeGrafter"/>
</dbReference>
<feature type="transmembrane region" description="Helical" evidence="1">
    <location>
        <begin position="21"/>
        <end position="41"/>
    </location>
</feature>
<feature type="domain" description="Inner membrane component" evidence="2">
    <location>
        <begin position="100"/>
        <end position="149"/>
    </location>
</feature>
<dbReference type="InterPro" id="IPR005185">
    <property type="entry name" value="YccF"/>
</dbReference>
<evidence type="ECO:0000259" key="2">
    <source>
        <dbReference type="Pfam" id="PF03733"/>
    </source>
</evidence>
<feature type="transmembrane region" description="Helical" evidence="1">
    <location>
        <begin position="47"/>
        <end position="72"/>
    </location>
</feature>
<keyword evidence="1" id="KW-0472">Membrane</keyword>
<dbReference type="Proteomes" id="UP001153069">
    <property type="component" value="Unassembled WGS sequence"/>
</dbReference>
<feature type="transmembrane region" description="Helical" evidence="1">
    <location>
        <begin position="92"/>
        <end position="112"/>
    </location>
</feature>
<reference evidence="3" key="1">
    <citation type="submission" date="2020-06" db="EMBL/GenBank/DDBJ databases">
        <authorList>
            <consortium name="Plant Systems Biology data submission"/>
        </authorList>
    </citation>
    <scope>NUCLEOTIDE SEQUENCE</scope>
    <source>
        <strain evidence="3">D6</strain>
    </source>
</reference>
<keyword evidence="4" id="KW-1185">Reference proteome</keyword>
<sequence>MMRTESRQLVKEISFHNDRRGACSWILNLLWLVLGGWHMWLTWFLTGIALCATIVGIPCGWQAIKISIFLLFPFGKSITYTHENIEDEAGRCCFRSCNCFLNVVWAVTVGWILALQALLTGVALFVTIIGIPFAIPCFKLTYLCFCPFGVDFTAEEVQTIVVTSSTTNYHSMPV</sequence>
<dbReference type="PANTHER" id="PTHR42903:SF1">
    <property type="entry name" value="INNER MEMBRANE PROTEIN YCCF"/>
    <property type="match status" value="1"/>
</dbReference>
<dbReference type="PANTHER" id="PTHR42903">
    <property type="entry name" value="INNER MEMBRANE PROTEIN YCCF"/>
    <property type="match status" value="1"/>
</dbReference>
<comment type="caution">
    <text evidence="3">The sequence shown here is derived from an EMBL/GenBank/DDBJ whole genome shotgun (WGS) entry which is preliminary data.</text>
</comment>
<accession>A0A9N8HG38</accession>
<protein>
    <recommendedName>
        <fullName evidence="2">Inner membrane component domain-containing protein</fullName>
    </recommendedName>
</protein>
<gene>
    <name evidence="3" type="ORF">SEMRO_555_G165780.1</name>
</gene>
<evidence type="ECO:0000256" key="1">
    <source>
        <dbReference type="SAM" id="Phobius"/>
    </source>
</evidence>
<keyword evidence="1" id="KW-1133">Transmembrane helix</keyword>
<dbReference type="InterPro" id="IPR052937">
    <property type="entry name" value="Inner_membrane_protein"/>
</dbReference>
<name>A0A9N8HG38_9STRA</name>
<organism evidence="3 4">
    <name type="scientific">Seminavis robusta</name>
    <dbReference type="NCBI Taxonomy" id="568900"/>
    <lineage>
        <taxon>Eukaryota</taxon>
        <taxon>Sar</taxon>
        <taxon>Stramenopiles</taxon>
        <taxon>Ochrophyta</taxon>
        <taxon>Bacillariophyta</taxon>
        <taxon>Bacillariophyceae</taxon>
        <taxon>Bacillariophycidae</taxon>
        <taxon>Naviculales</taxon>
        <taxon>Naviculaceae</taxon>
        <taxon>Seminavis</taxon>
    </lineage>
</organism>
<feature type="transmembrane region" description="Helical" evidence="1">
    <location>
        <begin position="118"/>
        <end position="138"/>
    </location>
</feature>
<dbReference type="Pfam" id="PF03733">
    <property type="entry name" value="YccF"/>
    <property type="match status" value="2"/>
</dbReference>
<evidence type="ECO:0000313" key="4">
    <source>
        <dbReference type="Proteomes" id="UP001153069"/>
    </source>
</evidence>
<keyword evidence="1" id="KW-0812">Transmembrane</keyword>
<feature type="domain" description="Inner membrane component" evidence="2">
    <location>
        <begin position="26"/>
        <end position="76"/>
    </location>
</feature>